<feature type="compositionally biased region" description="Polar residues" evidence="1">
    <location>
        <begin position="1468"/>
        <end position="1478"/>
    </location>
</feature>
<name>A0A314ZEE9_PRUYE</name>
<feature type="compositionally biased region" description="Polar residues" evidence="1">
    <location>
        <begin position="848"/>
        <end position="868"/>
    </location>
</feature>
<evidence type="ECO:0000259" key="2">
    <source>
        <dbReference type="PROSITE" id="PS50250"/>
    </source>
</evidence>
<feature type="region of interest" description="Disordered" evidence="1">
    <location>
        <begin position="570"/>
        <end position="627"/>
    </location>
</feature>
<feature type="region of interest" description="Disordered" evidence="1">
    <location>
        <begin position="1"/>
        <end position="38"/>
    </location>
</feature>
<feature type="compositionally biased region" description="Basic residues" evidence="1">
    <location>
        <begin position="462"/>
        <end position="476"/>
    </location>
</feature>
<feature type="compositionally biased region" description="Low complexity" evidence="1">
    <location>
        <begin position="1218"/>
        <end position="1234"/>
    </location>
</feature>
<feature type="region of interest" description="Disordered" evidence="1">
    <location>
        <begin position="441"/>
        <end position="557"/>
    </location>
</feature>
<evidence type="ECO:0000313" key="3">
    <source>
        <dbReference type="EMBL" id="PQQ16507.1"/>
    </source>
</evidence>
<dbReference type="Proteomes" id="UP000250321">
    <property type="component" value="Unassembled WGS sequence"/>
</dbReference>
<evidence type="ECO:0000313" key="4">
    <source>
        <dbReference type="Proteomes" id="UP000250321"/>
    </source>
</evidence>
<reference evidence="3 4" key="1">
    <citation type="submission" date="2018-02" db="EMBL/GenBank/DDBJ databases">
        <title>Draft genome of wild Prunus yedoensis var. nudiflora.</title>
        <authorList>
            <person name="Baek S."/>
            <person name="Kim J.-H."/>
            <person name="Choi K."/>
            <person name="Kim G.-B."/>
            <person name="Cho A."/>
            <person name="Jang H."/>
            <person name="Shin C.-H."/>
            <person name="Yu H.-J."/>
            <person name="Mun J.-H."/>
        </authorList>
    </citation>
    <scope>NUCLEOTIDE SEQUENCE [LARGE SCALE GENOMIC DNA]</scope>
    <source>
        <strain evidence="4">cv. Jeju island</strain>
        <tissue evidence="3">Leaf</tissue>
    </source>
</reference>
<feature type="region of interest" description="Disordered" evidence="1">
    <location>
        <begin position="848"/>
        <end position="894"/>
    </location>
</feature>
<dbReference type="PANTHER" id="PTHR34536">
    <property type="entry name" value="DENTIN SIALOPHOSPHOPROTEIN-LIKE PROTEIN"/>
    <property type="match status" value="1"/>
</dbReference>
<feature type="domain" description="PCI" evidence="2">
    <location>
        <begin position="1652"/>
        <end position="1838"/>
    </location>
</feature>
<feature type="region of interest" description="Disordered" evidence="1">
    <location>
        <begin position="193"/>
        <end position="251"/>
    </location>
</feature>
<feature type="compositionally biased region" description="Basic and acidic residues" evidence="1">
    <location>
        <begin position="590"/>
        <end position="605"/>
    </location>
</feature>
<dbReference type="Gene3D" id="1.25.40.990">
    <property type="match status" value="1"/>
</dbReference>
<protein>
    <submittedName>
        <fullName evidence="3">SAC3 family protein A isoform X1</fullName>
    </submittedName>
</protein>
<feature type="compositionally biased region" description="Polar residues" evidence="1">
    <location>
        <begin position="1244"/>
        <end position="1255"/>
    </location>
</feature>
<feature type="region of interest" description="Disordered" evidence="1">
    <location>
        <begin position="652"/>
        <end position="673"/>
    </location>
</feature>
<feature type="compositionally biased region" description="Acidic residues" evidence="1">
    <location>
        <begin position="22"/>
        <end position="35"/>
    </location>
</feature>
<feature type="compositionally biased region" description="Low complexity" evidence="1">
    <location>
        <begin position="230"/>
        <end position="242"/>
    </location>
</feature>
<feature type="compositionally biased region" description="Basic and acidic residues" evidence="1">
    <location>
        <begin position="1391"/>
        <end position="1403"/>
    </location>
</feature>
<gene>
    <name evidence="3" type="ORF">Pyn_13910</name>
</gene>
<dbReference type="FunFam" id="1.25.40.990:FF:000005">
    <property type="entry name" value="Putative SAC3/GANP family protein"/>
    <property type="match status" value="1"/>
</dbReference>
<feature type="compositionally biased region" description="Basic and acidic residues" evidence="1">
    <location>
        <begin position="664"/>
        <end position="673"/>
    </location>
</feature>
<feature type="compositionally biased region" description="Basic and acidic residues" evidence="1">
    <location>
        <begin position="534"/>
        <end position="546"/>
    </location>
</feature>
<feature type="compositionally biased region" description="Basic and acidic residues" evidence="1">
    <location>
        <begin position="1501"/>
        <end position="1518"/>
    </location>
</feature>
<feature type="region of interest" description="Disordered" evidence="1">
    <location>
        <begin position="1450"/>
        <end position="1535"/>
    </location>
</feature>
<accession>A0A314ZEE9</accession>
<keyword evidence="4" id="KW-1185">Reference proteome</keyword>
<sequence>MLEDSYGSDYESDGNHALDTAIDTEQDAKDDDYEDGEVRDSIEQTAVEELICNAREVEHADNDDFDNNRTDFVGHVNNAHPTSFYIEAKDNKTDHLAETSNNDDKESFDVVLNDKSDKGSDKDACLQETLAVEKLTGGAGVKGSVKDVGTEPLDRSGNEDAQKCQDEEFSEQVTNESQGYVHCTELDVNKTDLAPLSDSNLSKTSGSGDNAAKDTTNGGQRSRIITLPRSSTVSPSKSRSISGPLPSRVGREILPDVTPEEDKIHPRGRGQPYDDNAHRFSRERYQDQSLRYARLGFRRGRGRMNSRGDWDSNRNFASEIYNNQTNYRVPRHKYAPDVSDADLEYNTYNMGSDSAYVSTGRGGRQIQNDGPINHRIPSRRRSPVGTHAIHMARRNPRNISPTRCIGEDAPNLVGMRHNEKFMRSFPDDNADPMFTRTQSSYEGVDGQFGRGNRNFSFVQRRGVPRVRSKSPIRSRTRSPGPWSSPRRRSPDGFGGPGELTHRRSPPVYRMERFRSPDGPCFPGEMVVRRNPSNDLRDMDSGRDHGPPRSVIPNRSPSGRVLLRNRRFDVMDPRERPNNDDYFGGPMHSGRLHELGADGNGDERRRPPYNGADGETFHLNAKDGPRPLRFCPDDNTEFQERGNLRERDFDRRIKNRPGNAPRRMRGIEDQDGNYRHGGQAWHDGGFDDMSRVKRKRVGCTDEVVREFQDKCIVIDEAKYGNIAFGWDGVDDELEFCFLWCLVCATFLIWGNERTVGIEPAAGAAFSYLSWNPGLWVHVLLFRSDSKLSDVCLKDVKEMMNQGGNTETIAPLDPNSLENRYIVNASQGQTPSYPPSTTGSEASSSWTIHRVDNSSTDNGTHSHSTYQYDQHPQPPGSSSSSLGTVNTPQDYNTYASYQNSADPYGYGSAGYQGYYNNYQPQSNTSYPQPVGAYQNTGAPYQPLSSFQNTGSYAGSASYSSTYYNPADYQTAGGYSSSGYNNQTTAWNGGNYANYTSNQYAQYAPDTSAAYSSGTATSTSQNYQQHYKQWADYYSQTEVSCAPGTENISVTSTPNVGCPVPGVTTGYQTSDIQLPPPPPYAPSWRPEPSPPELPSVQSGAHDGYWNHGAPTSQSQIHHSSPMQPHFQKPLDQKTSYDSFLDQQKSAFSQAPNMQYPASQQVPHVSNTYQPPSPSVPSHASHAYQSPSQPVPSHASHSYQSPSQPVPSHVSHSYQSPSQPVPSHASQSYQSPSQPAPSVDTRRVNKLQIPTNPRITSNLTLGLPKTEKVSSITTSAAKPAYISVSLPKPVDKVTSSATADSLLKPGMFPKSLRGYVERALARCKDDTQMTACQSVMKEIITKATADGTLYTRDWDTEPLFPLPNEDTVNKDSLQSSHLVLSLPKYNRSPSRRSRSRWEPLPEEKPVEKPASVNNDSLKFSWVHVNNKERKPWMGSAGVKGDNTSNGKFASLEQKTASKMTQKPFKKQRLSDGVSTAENGDASSDSDKEESLTAYYAGAMALADSPEERKRRESRSRRFERVQGHRAQNNHFKPKKAGGGNLYTRRANALVLSKNFEDGGSRAVEDIDWDSLTVKGTCQEIEKRYLRLTSAPDPATVRPEDVLEKALLMVQSSQKNYLYKCDQLKSIRQDLTVQRIRNHLTVKVYETHARLSLEVGDLPEYNQCQSQLKSLYAEGIEGCHMEFSAYNLLCVILHSNNNRDLVSSMASLSAEAKRDEAVKHALAVRAAVTSGNYVMFFRLYKTAPNLSPCLMDLYVEKMRYKAVSCMCRSYRPTIPVSYVAQILGFTTIAPANEGSEEKDSEGLDECIEWLKVHGACLIADNNGEMQIDTKPTSSSLYMPETDAVSHGDANLAVNDFLTRTPL</sequence>
<dbReference type="OrthoDB" id="199574at2759"/>
<feature type="compositionally biased region" description="Polar residues" evidence="1">
    <location>
        <begin position="880"/>
        <end position="894"/>
    </location>
</feature>
<dbReference type="EMBL" id="PJQY01000189">
    <property type="protein sequence ID" value="PQQ16507.1"/>
    <property type="molecule type" value="Genomic_DNA"/>
</dbReference>
<dbReference type="InterPro" id="IPR000717">
    <property type="entry name" value="PCI_dom"/>
</dbReference>
<feature type="compositionally biased region" description="Basic and acidic residues" evidence="1">
    <location>
        <begin position="144"/>
        <end position="166"/>
    </location>
</feature>
<feature type="region of interest" description="Disordered" evidence="1">
    <location>
        <begin position="143"/>
        <end position="175"/>
    </location>
</feature>
<dbReference type="STRING" id="2094558.A0A314ZEE9"/>
<comment type="caution">
    <text evidence="3">The sequence shown here is derived from an EMBL/GenBank/DDBJ whole genome shotgun (WGS) entry which is preliminary data.</text>
</comment>
<feature type="region of interest" description="Disordered" evidence="1">
    <location>
        <begin position="824"/>
        <end position="843"/>
    </location>
</feature>
<feature type="region of interest" description="Disordered" evidence="1">
    <location>
        <begin position="1380"/>
        <end position="1407"/>
    </location>
</feature>
<dbReference type="Pfam" id="PF03399">
    <property type="entry name" value="SAC3_GANP"/>
    <property type="match status" value="1"/>
</dbReference>
<dbReference type="InterPro" id="IPR005062">
    <property type="entry name" value="SAC3/GANP/THP3_conserved"/>
</dbReference>
<dbReference type="PROSITE" id="PS50250">
    <property type="entry name" value="PCI"/>
    <property type="match status" value="1"/>
</dbReference>
<feature type="compositionally biased region" description="Low complexity" evidence="1">
    <location>
        <begin position="1192"/>
        <end position="1210"/>
    </location>
</feature>
<proteinExistence type="predicted"/>
<feature type="compositionally biased region" description="Pro residues" evidence="1">
    <location>
        <begin position="1071"/>
        <end position="1090"/>
    </location>
</feature>
<evidence type="ECO:0000256" key="1">
    <source>
        <dbReference type="SAM" id="MobiDB-lite"/>
    </source>
</evidence>
<feature type="region of interest" description="Disordered" evidence="1">
    <location>
        <begin position="1159"/>
        <end position="1255"/>
    </location>
</feature>
<feature type="compositionally biased region" description="Polar residues" evidence="1">
    <location>
        <begin position="1106"/>
        <end position="1119"/>
    </location>
</feature>
<dbReference type="PANTHER" id="PTHR34536:SF4">
    <property type="entry name" value="BTZ DOMAIN-CONTAINING PROTEIN"/>
    <property type="match status" value="1"/>
</dbReference>
<feature type="region of interest" description="Disordered" evidence="1">
    <location>
        <begin position="1060"/>
        <end position="1127"/>
    </location>
</feature>
<feature type="compositionally biased region" description="Polar residues" evidence="1">
    <location>
        <begin position="197"/>
        <end position="220"/>
    </location>
</feature>
<organism evidence="3 4">
    <name type="scientific">Prunus yedoensis var. nudiflora</name>
    <dbReference type="NCBI Taxonomy" id="2094558"/>
    <lineage>
        <taxon>Eukaryota</taxon>
        <taxon>Viridiplantae</taxon>
        <taxon>Streptophyta</taxon>
        <taxon>Embryophyta</taxon>
        <taxon>Tracheophyta</taxon>
        <taxon>Spermatophyta</taxon>
        <taxon>Magnoliopsida</taxon>
        <taxon>eudicotyledons</taxon>
        <taxon>Gunneridae</taxon>
        <taxon>Pentapetalae</taxon>
        <taxon>rosids</taxon>
        <taxon>fabids</taxon>
        <taxon>Rosales</taxon>
        <taxon>Rosaceae</taxon>
        <taxon>Amygdaloideae</taxon>
        <taxon>Amygdaleae</taxon>
        <taxon>Prunus</taxon>
    </lineage>
</organism>